<keyword evidence="14" id="KW-1185">Reference proteome</keyword>
<accession>A0A3Q0RZ69</accession>
<dbReference type="Pfam" id="PF00648">
    <property type="entry name" value="Peptidase_C2"/>
    <property type="match status" value="1"/>
</dbReference>
<dbReference type="InterPro" id="IPR022683">
    <property type="entry name" value="Calpain_III"/>
</dbReference>
<dbReference type="PROSITE" id="PS50203">
    <property type="entry name" value="CALPAIN_CAT"/>
    <property type="match status" value="1"/>
</dbReference>
<dbReference type="SMART" id="SM00230">
    <property type="entry name" value="CysPc"/>
    <property type="match status" value="1"/>
</dbReference>
<dbReference type="CDD" id="cd00214">
    <property type="entry name" value="Calpain_III"/>
    <property type="match status" value="1"/>
</dbReference>
<dbReference type="Ensembl" id="ENSACIT00000016447.1">
    <property type="protein sequence ID" value="ENSACIP00000016026.1"/>
    <property type="gene ID" value="ENSACIG00000012362.1"/>
</dbReference>
<evidence type="ECO:0000256" key="8">
    <source>
        <dbReference type="PIRSR" id="PIRSR622684-1"/>
    </source>
</evidence>
<dbReference type="InterPro" id="IPR000169">
    <property type="entry name" value="Pept_cys_AS"/>
</dbReference>
<dbReference type="InterPro" id="IPR011992">
    <property type="entry name" value="EF-hand-dom_pair"/>
</dbReference>
<keyword evidence="5 9" id="KW-0378">Hydrolase</keyword>
<keyword evidence="6 9" id="KW-0788">Thiol protease</keyword>
<evidence type="ECO:0000256" key="7">
    <source>
        <dbReference type="ARBA" id="ARBA00022837"/>
    </source>
</evidence>
<dbReference type="GO" id="GO:0005737">
    <property type="term" value="C:cytoplasm"/>
    <property type="evidence" value="ECO:0007669"/>
    <property type="project" value="TreeGrafter"/>
</dbReference>
<feature type="domain" description="EF-hand" evidence="12">
    <location>
        <begin position="556"/>
        <end position="591"/>
    </location>
</feature>
<dbReference type="Proteomes" id="UP000261340">
    <property type="component" value="Unplaced"/>
</dbReference>
<keyword evidence="3" id="KW-0479">Metal-binding</keyword>
<sequence length="655" mass="75038">MPAESTQSDGKSFEQLRHECLLKGVLFEDPDFPANGSSLFFSQSVPVQIEWKRPREICKNPKFILDGADRTDICQGQLGDCWLLAAIASLTMKKEALARVVPPDQDFDNRYAGIFHFQFWNHNRWLDVVVDDRLPTVRNQLIMLHSASQNEFWSALLEKAYAKMHGSYESLKGGSTMEAMEDFTGGVGEMYETKAAPSNLFTIMKKALDRGSMMGCSIDITSSAESEAKTSTGLVKGHAYSITGLEEVNVRGQKVQLIRIRNPWGEVEWNGAWSDNSREWNYIDTAEKTRILQSSAEDGEFWMEFEDFRRNYDKVEICNMTPDSLTDDTKQQWEVTVFEGNWIRGSTAGGCRNYIDTFWTNPQFKLALEDTDDDDDVCSVVIALMQKNRRKLRKEGLDMETIGFAVYEAPDGEDHVGKDFFRYNASKARSRTYINLREVAERFTLPPGKYLVVPTTFQPHHEADFLIRVFSEKKAEALEMGSKVDADLPDPPMPSPPEEETAEEKGLRRLFDQLAGEVRKIKCNGLSLSTCHSIINLMDVDNTGKIEFQEFKVFWERMKKWLMLFLSFDTDRSGTMSSYELRSALKAAGMQLNNQLLQLMGLRYANESHEIDFDGYLNCIVRLENMFRVFQAMDRSNRGRVRMNIMQFLMLSMNI</sequence>
<dbReference type="PROSITE" id="PS00139">
    <property type="entry name" value="THIOL_PROTEASE_CYS"/>
    <property type="match status" value="1"/>
</dbReference>
<dbReference type="Gene3D" id="3.90.70.10">
    <property type="entry name" value="Cysteine proteinases"/>
    <property type="match status" value="1"/>
</dbReference>
<keyword evidence="7" id="KW-0106">Calcium</keyword>
<dbReference type="InterPro" id="IPR038765">
    <property type="entry name" value="Papain-like_cys_pep_sf"/>
</dbReference>
<evidence type="ECO:0000256" key="6">
    <source>
        <dbReference type="ARBA" id="ARBA00022807"/>
    </source>
</evidence>
<dbReference type="InterPro" id="IPR036213">
    <property type="entry name" value="Calpain_III_sf"/>
</dbReference>
<dbReference type="SUPFAM" id="SSF47473">
    <property type="entry name" value="EF-hand"/>
    <property type="match status" value="1"/>
</dbReference>
<dbReference type="FunFam" id="3.90.70.10:FF:000001">
    <property type="entry name" value="Calpain-1 catalytic subunit"/>
    <property type="match status" value="1"/>
</dbReference>
<dbReference type="InterPro" id="IPR002048">
    <property type="entry name" value="EF_hand_dom"/>
</dbReference>
<evidence type="ECO:0000256" key="3">
    <source>
        <dbReference type="ARBA" id="ARBA00022723"/>
    </source>
</evidence>
<dbReference type="PRINTS" id="PR00704">
    <property type="entry name" value="CALPAIN"/>
</dbReference>
<evidence type="ECO:0000256" key="4">
    <source>
        <dbReference type="ARBA" id="ARBA00022737"/>
    </source>
</evidence>
<dbReference type="Gene3D" id="2.60.120.380">
    <property type="match status" value="1"/>
</dbReference>
<dbReference type="PROSITE" id="PS50222">
    <property type="entry name" value="EF_HAND_2"/>
    <property type="match status" value="1"/>
</dbReference>
<feature type="region of interest" description="Disordered" evidence="10">
    <location>
        <begin position="484"/>
        <end position="504"/>
    </location>
</feature>
<name>A0A3Q0RZ69_AMPCI</name>
<dbReference type="InterPro" id="IPR018247">
    <property type="entry name" value="EF_Hand_1_Ca_BS"/>
</dbReference>
<feature type="active site" evidence="8 9">
    <location>
        <position position="262"/>
    </location>
</feature>
<dbReference type="PROSITE" id="PS00018">
    <property type="entry name" value="EF_HAND_1"/>
    <property type="match status" value="1"/>
</dbReference>
<evidence type="ECO:0000256" key="10">
    <source>
        <dbReference type="SAM" id="MobiDB-lite"/>
    </source>
</evidence>
<dbReference type="GO" id="GO:0005509">
    <property type="term" value="F:calcium ion binding"/>
    <property type="evidence" value="ECO:0007669"/>
    <property type="project" value="InterPro"/>
</dbReference>
<evidence type="ECO:0000256" key="2">
    <source>
        <dbReference type="ARBA" id="ARBA00022670"/>
    </source>
</evidence>
<evidence type="ECO:0000259" key="12">
    <source>
        <dbReference type="PROSITE" id="PS50222"/>
    </source>
</evidence>
<evidence type="ECO:0000313" key="14">
    <source>
        <dbReference type="Proteomes" id="UP000261340"/>
    </source>
</evidence>
<protein>
    <submittedName>
        <fullName evidence="13">Calpain 9</fullName>
    </submittedName>
</protein>
<feature type="active site" evidence="8 9">
    <location>
        <position position="81"/>
    </location>
</feature>
<dbReference type="GO" id="GO:0006508">
    <property type="term" value="P:proteolysis"/>
    <property type="evidence" value="ECO:0007669"/>
    <property type="project" value="UniProtKB-KW"/>
</dbReference>
<dbReference type="GeneTree" id="ENSGT00940000158966"/>
<dbReference type="Gene3D" id="1.10.238.10">
    <property type="entry name" value="EF-hand"/>
    <property type="match status" value="1"/>
</dbReference>
<dbReference type="SMART" id="SM00054">
    <property type="entry name" value="EFh"/>
    <property type="match status" value="2"/>
</dbReference>
<keyword evidence="2 9" id="KW-0645">Protease</keyword>
<dbReference type="GO" id="GO:0004198">
    <property type="term" value="F:calcium-dependent cysteine-type endopeptidase activity"/>
    <property type="evidence" value="ECO:0007669"/>
    <property type="project" value="InterPro"/>
</dbReference>
<dbReference type="FunFam" id="2.60.120.380:FF:000001">
    <property type="entry name" value="Calpain-1 catalytic subunit"/>
    <property type="match status" value="1"/>
</dbReference>
<dbReference type="AlphaFoldDB" id="A0A3Q0RZ69"/>
<comment type="similarity">
    <text evidence="1">Belongs to the peptidase C2 family.</text>
</comment>
<feature type="domain" description="Calpain catalytic" evidence="11">
    <location>
        <begin position="26"/>
        <end position="321"/>
    </location>
</feature>
<dbReference type="PANTHER" id="PTHR10183">
    <property type="entry name" value="CALPAIN"/>
    <property type="match status" value="1"/>
</dbReference>
<dbReference type="InterPro" id="IPR001300">
    <property type="entry name" value="Peptidase_C2_calpain_cat"/>
</dbReference>
<proteinExistence type="inferred from homology"/>
<feature type="active site" evidence="8 9">
    <location>
        <position position="238"/>
    </location>
</feature>
<dbReference type="SUPFAM" id="SSF54001">
    <property type="entry name" value="Cysteine proteinases"/>
    <property type="match status" value="1"/>
</dbReference>
<reference evidence="13" key="1">
    <citation type="submission" date="2025-08" db="UniProtKB">
        <authorList>
            <consortium name="Ensembl"/>
        </authorList>
    </citation>
    <scope>IDENTIFICATION</scope>
</reference>
<reference evidence="13" key="2">
    <citation type="submission" date="2025-09" db="UniProtKB">
        <authorList>
            <consortium name="Ensembl"/>
        </authorList>
    </citation>
    <scope>IDENTIFICATION</scope>
</reference>
<dbReference type="InterPro" id="IPR022684">
    <property type="entry name" value="Calpain_cysteine_protease"/>
</dbReference>
<dbReference type="SUPFAM" id="SSF49758">
    <property type="entry name" value="Calpain large subunit, middle domain (domain III)"/>
    <property type="match status" value="1"/>
</dbReference>
<evidence type="ECO:0000256" key="1">
    <source>
        <dbReference type="ARBA" id="ARBA00007623"/>
    </source>
</evidence>
<evidence type="ECO:0000259" key="11">
    <source>
        <dbReference type="PROSITE" id="PS50203"/>
    </source>
</evidence>
<evidence type="ECO:0000313" key="13">
    <source>
        <dbReference type="Ensembl" id="ENSACIP00000016026.1"/>
    </source>
</evidence>
<dbReference type="SMART" id="SM00720">
    <property type="entry name" value="calpain_III"/>
    <property type="match status" value="1"/>
</dbReference>
<dbReference type="Pfam" id="PF01067">
    <property type="entry name" value="Calpain_III"/>
    <property type="match status" value="1"/>
</dbReference>
<dbReference type="InterPro" id="IPR033883">
    <property type="entry name" value="C2_III"/>
</dbReference>
<dbReference type="InterPro" id="IPR022682">
    <property type="entry name" value="Calpain_domain_III"/>
</dbReference>
<keyword evidence="4" id="KW-0677">Repeat</keyword>
<dbReference type="PANTHER" id="PTHR10183:SF385">
    <property type="entry name" value="CALPAIN-9"/>
    <property type="match status" value="1"/>
</dbReference>
<evidence type="ECO:0000256" key="9">
    <source>
        <dbReference type="PROSITE-ProRule" id="PRU00239"/>
    </source>
</evidence>
<evidence type="ECO:0000256" key="5">
    <source>
        <dbReference type="ARBA" id="ARBA00022801"/>
    </source>
</evidence>
<dbReference type="CDD" id="cd00044">
    <property type="entry name" value="CysPc"/>
    <property type="match status" value="1"/>
</dbReference>
<organism evidence="13 14">
    <name type="scientific">Amphilophus citrinellus</name>
    <name type="common">Midas cichlid</name>
    <name type="synonym">Cichlasoma citrinellum</name>
    <dbReference type="NCBI Taxonomy" id="61819"/>
    <lineage>
        <taxon>Eukaryota</taxon>
        <taxon>Metazoa</taxon>
        <taxon>Chordata</taxon>
        <taxon>Craniata</taxon>
        <taxon>Vertebrata</taxon>
        <taxon>Euteleostomi</taxon>
        <taxon>Actinopterygii</taxon>
        <taxon>Neopterygii</taxon>
        <taxon>Teleostei</taxon>
        <taxon>Neoteleostei</taxon>
        <taxon>Acanthomorphata</taxon>
        <taxon>Ovalentaria</taxon>
        <taxon>Cichlomorphae</taxon>
        <taxon>Cichliformes</taxon>
        <taxon>Cichlidae</taxon>
        <taxon>New World cichlids</taxon>
        <taxon>Cichlasomatinae</taxon>
        <taxon>Heroini</taxon>
        <taxon>Amphilophus</taxon>
    </lineage>
</organism>